<evidence type="ECO:0000313" key="3">
    <source>
        <dbReference type="Proteomes" id="UP001154322"/>
    </source>
</evidence>
<accession>A0ABM9G1P2</accession>
<organism evidence="2 3">
    <name type="scientific">Paenibacillus melissococcoides</name>
    <dbReference type="NCBI Taxonomy" id="2912268"/>
    <lineage>
        <taxon>Bacteria</taxon>
        <taxon>Bacillati</taxon>
        <taxon>Bacillota</taxon>
        <taxon>Bacilli</taxon>
        <taxon>Bacillales</taxon>
        <taxon>Paenibacillaceae</taxon>
        <taxon>Paenibacillus</taxon>
    </lineage>
</organism>
<comment type="caution">
    <text evidence="2">The sequence shown here is derived from an EMBL/GenBank/DDBJ whole genome shotgun (WGS) entry which is preliminary data.</text>
</comment>
<dbReference type="PANTHER" id="PTHR48413">
    <property type="match status" value="1"/>
</dbReference>
<dbReference type="SUPFAM" id="SSF102110">
    <property type="entry name" value="(2r)-phospho-3-sulfolactate synthase ComA"/>
    <property type="match status" value="1"/>
</dbReference>
<evidence type="ECO:0000313" key="2">
    <source>
        <dbReference type="EMBL" id="CAH8245524.1"/>
    </source>
</evidence>
<evidence type="ECO:0000256" key="1">
    <source>
        <dbReference type="ARBA" id="ARBA00010424"/>
    </source>
</evidence>
<dbReference type="Pfam" id="PF02679">
    <property type="entry name" value="ComA"/>
    <property type="match status" value="1"/>
</dbReference>
<dbReference type="Gene3D" id="3.20.20.70">
    <property type="entry name" value="Aldolase class I"/>
    <property type="match status" value="1"/>
</dbReference>
<proteinExistence type="inferred from homology"/>
<dbReference type="PANTHER" id="PTHR48413:SF1">
    <property type="entry name" value="PROTEIN HEAT-STRESS-ASSOCIATED 32"/>
    <property type="match status" value="1"/>
</dbReference>
<gene>
    <name evidence="2" type="ORF">WJ0W_002759</name>
</gene>
<reference evidence="2" key="1">
    <citation type="submission" date="2022-06" db="EMBL/GenBank/DDBJ databases">
        <authorList>
            <person name="Dietemann V."/>
            <person name="Ory F."/>
            <person name="Dainat B."/>
            <person name="Oberhansli S."/>
        </authorList>
    </citation>
    <scope>NUCLEOTIDE SEQUENCE</scope>
    <source>
        <strain evidence="2">Ena-SAMPLE-TAB-26-04-2022-14:26:32:270-5432</strain>
    </source>
</reference>
<dbReference type="InterPro" id="IPR003830">
    <property type="entry name" value="ComA_synth"/>
</dbReference>
<dbReference type="InterPro" id="IPR036112">
    <property type="entry name" value="ComA_synth_sf"/>
</dbReference>
<dbReference type="Proteomes" id="UP001154322">
    <property type="component" value="Unassembled WGS sequence"/>
</dbReference>
<sequence>MSLSEPQIEQWPGALVDPSEVRTHKPRTTGLTMVMDKGLGANAFSDLLSSAHDHIDIIKLGFGTAAVTPAPLLLWKLDMARQYGVTVMPGGTFLEYAVAKGMVEPFFHMMKEMGFTGIEVSDGTITLPREKRNDLIQRAREEGFFVCSEYGKKAAGSTFIWDDVLEAFNEDIAHGAEWMTLEGRESGAGVGVYDERGGCDTEMVSMIAEAVHSPYRLMWEAPRKDQQTAILRTLGPQANLGNIAPDDIIACEALRRGLRSDTMVHLLDTARLDTVK</sequence>
<protein>
    <submittedName>
        <fullName evidence="2">Phosphosulfolactate synthase</fullName>
    </submittedName>
</protein>
<keyword evidence="3" id="KW-1185">Reference proteome</keyword>
<name>A0ABM9G1P2_9BACL</name>
<dbReference type="RefSeq" id="WP_213427661.1">
    <property type="nucleotide sequence ID" value="NZ_AP031286.1"/>
</dbReference>
<dbReference type="EMBL" id="CALYLO010000003">
    <property type="protein sequence ID" value="CAH8245524.1"/>
    <property type="molecule type" value="Genomic_DNA"/>
</dbReference>
<dbReference type="InterPro" id="IPR013785">
    <property type="entry name" value="Aldolase_TIM"/>
</dbReference>
<comment type="similarity">
    <text evidence="1">Belongs to the phosphosulfolactate synthase family.</text>
</comment>